<gene>
    <name evidence="1" type="ORF">KL86DES1_10630</name>
</gene>
<organism evidence="1">
    <name type="scientific">uncultured Desulfovibrio sp</name>
    <dbReference type="NCBI Taxonomy" id="167968"/>
    <lineage>
        <taxon>Bacteria</taxon>
        <taxon>Pseudomonadati</taxon>
        <taxon>Thermodesulfobacteriota</taxon>
        <taxon>Desulfovibrionia</taxon>
        <taxon>Desulfovibrionales</taxon>
        <taxon>Desulfovibrionaceae</taxon>
        <taxon>Desulfovibrio</taxon>
        <taxon>environmental samples</taxon>
    </lineage>
</organism>
<accession>A0A212KZP8</accession>
<evidence type="ECO:0000313" key="1">
    <source>
        <dbReference type="EMBL" id="SCM70785.1"/>
    </source>
</evidence>
<reference evidence="1" key="1">
    <citation type="submission" date="2016-08" db="EMBL/GenBank/DDBJ databases">
        <authorList>
            <person name="Seilhamer J.J."/>
        </authorList>
    </citation>
    <scope>NUCLEOTIDE SEQUENCE</scope>
    <source>
        <strain evidence="1">86-1</strain>
    </source>
</reference>
<dbReference type="AlphaFoldDB" id="A0A212KZP8"/>
<sequence>MYLFMRNVRANQCQQSRPLC</sequence>
<proteinExistence type="predicted"/>
<name>A0A212KZP8_9BACT</name>
<protein>
    <submittedName>
        <fullName evidence="1">Uncharacterized protein</fullName>
    </submittedName>
</protein>
<dbReference type="EMBL" id="FMJC01000001">
    <property type="protein sequence ID" value="SCM70785.1"/>
    <property type="molecule type" value="Genomic_DNA"/>
</dbReference>